<reference evidence="2 3" key="1">
    <citation type="submission" date="2024-02" db="EMBL/GenBank/DDBJ databases">
        <title>De novo assembly and annotation of 12 fungi associated with fruit tree decline syndrome in Ontario, Canada.</title>
        <authorList>
            <person name="Sulman M."/>
            <person name="Ellouze W."/>
            <person name="Ilyukhin E."/>
        </authorList>
    </citation>
    <scope>NUCLEOTIDE SEQUENCE [LARGE SCALE GENOMIC DNA]</scope>
    <source>
        <strain evidence="2 3">M97-236</strain>
    </source>
</reference>
<keyword evidence="3" id="KW-1185">Reference proteome</keyword>
<comment type="caution">
    <text evidence="2">The sequence shown here is derived from an EMBL/GenBank/DDBJ whole genome shotgun (WGS) entry which is preliminary data.</text>
</comment>
<evidence type="ECO:0000313" key="3">
    <source>
        <dbReference type="Proteomes" id="UP001521222"/>
    </source>
</evidence>
<dbReference type="PANTHER" id="PTHR38797">
    <property type="entry name" value="NUCLEAR PORE COMPLEX PROTEIN NUP85-RELATED"/>
    <property type="match status" value="1"/>
</dbReference>
<dbReference type="PROSITE" id="PS51184">
    <property type="entry name" value="JMJC"/>
    <property type="match status" value="1"/>
</dbReference>
<gene>
    <name evidence="2" type="ORF">SLS59_006152</name>
</gene>
<organism evidence="2 3">
    <name type="scientific">Nothophoma quercina</name>
    <dbReference type="NCBI Taxonomy" id="749835"/>
    <lineage>
        <taxon>Eukaryota</taxon>
        <taxon>Fungi</taxon>
        <taxon>Dikarya</taxon>
        <taxon>Ascomycota</taxon>
        <taxon>Pezizomycotina</taxon>
        <taxon>Dothideomycetes</taxon>
        <taxon>Pleosporomycetidae</taxon>
        <taxon>Pleosporales</taxon>
        <taxon>Pleosporineae</taxon>
        <taxon>Didymellaceae</taxon>
        <taxon>Nothophoma</taxon>
    </lineage>
</organism>
<evidence type="ECO:0000259" key="1">
    <source>
        <dbReference type="PROSITE" id="PS51184"/>
    </source>
</evidence>
<dbReference type="InterPro" id="IPR022085">
    <property type="entry name" value="OpdG"/>
</dbReference>
<dbReference type="SUPFAM" id="SSF51197">
    <property type="entry name" value="Clavaminate synthase-like"/>
    <property type="match status" value="1"/>
</dbReference>
<dbReference type="PANTHER" id="PTHR38797:SF4">
    <property type="entry name" value="NUCLEAR PORE COMPLEX PROTEIN NUP85"/>
    <property type="match status" value="1"/>
</dbReference>
<sequence>MSGIFKLHNQDLTDVMVELDRSNDPRSRLLHDLAESSHVYPLNEVELGPLRRAGKIFQKGEWSLPILTDQLPLDTAMSTQQIKRIFWKEMGGKNTYQFALSYGAPEKDAQAIVELLNNIHDPHYNKLGSILHMQSPTFERLCKYKPEWDSDGVLYVSEVCMSVTPAGGVEDLEFYNNYSLSTLLTGTKVWLVFPPYPGNFPTLQAEYEALTQDPDRYAMDNSRKFERGIAFIQQAGQALIIPPFWIAASISTQTAVSCTYHITTATVFADRVKYLHDYFLSARLWPADHEQSQRRVVEFATEFLEHLQKVLANKFPHCNVANVIGEICRNYETLRTGLRRTLDAIEDKAVVRGFENKYRAMWLKLLEEKRKKSPACRLCNMRVQNMPAGDSPTDRLRQHFDKKDKIADIVASNAPEGEKIDQIAKVRGWFRPEEDSAFYPTVQKYLEGDIDIDTATSLLFEPIDKKIIERKLDDVHYMDLWYSIIHAAKRKSFHEAEEDGKRNPHFHAKVADIVAAFRDHKVQGHEEYNYLYTQLTDFGMACREVFNDVPKPYASHIEIDAWANVNFFWARITEKGLLDLSLYAIWTMRQALEDEQEDDAEGTAVQKYNVYVPAAASWIFGMGRALYTKEKDLTPTDRKQGNPAKGGSLWKGIAGFNKERWALWKERLASVSKLGGISDKTKNISRDALEAMERAENFNNNTHSANAGS</sequence>
<evidence type="ECO:0000313" key="2">
    <source>
        <dbReference type="EMBL" id="KAL1600078.1"/>
    </source>
</evidence>
<proteinExistence type="predicted"/>
<name>A0ABR3R722_9PLEO</name>
<dbReference type="InterPro" id="IPR003347">
    <property type="entry name" value="JmjC_dom"/>
</dbReference>
<dbReference type="EMBL" id="JAKIXB020000019">
    <property type="protein sequence ID" value="KAL1600078.1"/>
    <property type="molecule type" value="Genomic_DNA"/>
</dbReference>
<dbReference type="Pfam" id="PF12311">
    <property type="entry name" value="DUF3632"/>
    <property type="match status" value="1"/>
</dbReference>
<accession>A0ABR3R722</accession>
<dbReference type="Proteomes" id="UP001521222">
    <property type="component" value="Unassembled WGS sequence"/>
</dbReference>
<feature type="domain" description="JmjC" evidence="1">
    <location>
        <begin position="134"/>
        <end position="279"/>
    </location>
</feature>
<protein>
    <recommendedName>
        <fullName evidence="1">JmjC domain-containing protein</fullName>
    </recommendedName>
</protein>
<dbReference type="InterPro" id="IPR053204">
    <property type="entry name" value="Oxopyrrolidines_Biosynth-assoc"/>
</dbReference>
<dbReference type="Gene3D" id="2.60.120.650">
    <property type="entry name" value="Cupin"/>
    <property type="match status" value="1"/>
</dbReference>